<dbReference type="PROSITE" id="PS51832">
    <property type="entry name" value="HD_GYP"/>
    <property type="match status" value="1"/>
</dbReference>
<dbReference type="NCBIfam" id="TIGR00254">
    <property type="entry name" value="GGDEF"/>
    <property type="match status" value="1"/>
</dbReference>
<keyword evidence="2" id="KW-1133">Transmembrane helix</keyword>
<sequence length="925" mass="99644">MTSLLLNFCLLIACAFGFSLTYREWPVRRSAAEHTLRLVLAAGTTWLLAVYSMELGPFRVDLRYVPVALVTLYFGPLRGALVAAPMLVWRLLDNADPGVAPVVVLHFLSVLGLSTLLRSRLPTLQTALRWRDLWLTALPFLGVGWGMLLTPEGREAFALSYPLRLLLGGLGLAAVLLILQSRLRLLHLAHTLRTQAHTDPLTGLPNRRQFDRDLAALGTGGHLALLDLDHFKAVNDRYGHSGGDRALRQVAGLLRDLGADGVQAYRVGGEEFALLAGAADRGRLGSGIGKLRVRLGRGDPPWGTLTLSAGLATRLPAEAEGDLLRRADEALYLAKTNGRDQLVVWTPRPAQASPAGRPVPTDPPQPRHSVWQALRTTVGLLAGRRTLSDEDWAEVLSHAVNAVDGAGCGTLDIREGRGFRVVAAHGYGPGLVGLTLSEASQQRWYGGSLAAWRAGEARVVRGESLARAYAESDAELDSPEARLLSDVGRRQEVRASLCLPVVLEGEVVAHLNLDALAPGGDFGPQAAGDAVLFAQQIAALLHLQERWNELSRLVELHTSLGAAPEGTPLEDHLTRAAQDLLRAKYALLLRHDDPSGTLHSTGTERHDPPLGPVELPRGQGLAWAALTARRVLRVPDLQTDPRIFRRERLGGGAMMAVPLLSSQDEPLGALILIREPERPFGEADEHLALLLGSLAARLLERDAHLGDLRATLDAALETLGVAVELRDFETQGHTERVTHLALTFGAALGLPAGRLLGLRQGAALHDIGKLGVPDAVLLKPGRLTPEERLLIETHAPRGAELAARIPFLHPEAHGVVRSHHERWDGTGYPDGLRGEGVPLLARIFALCDVYDALTSDRPYRAALSPEEALAILEAGRGTQFDPALTDRFVALQRAGRFGPPGVLPTRAPCGESLSPLPERSVAGED</sequence>
<dbReference type="InterPro" id="IPR003018">
    <property type="entry name" value="GAF"/>
</dbReference>
<dbReference type="InterPro" id="IPR003607">
    <property type="entry name" value="HD/PDEase_dom"/>
</dbReference>
<feature type="transmembrane region" description="Helical" evidence="2">
    <location>
        <begin position="98"/>
        <end position="118"/>
    </location>
</feature>
<keyword evidence="6" id="KW-1185">Reference proteome</keyword>
<feature type="transmembrane region" description="Helical" evidence="2">
    <location>
        <begin position="35"/>
        <end position="53"/>
    </location>
</feature>
<feature type="region of interest" description="Disordered" evidence="1">
    <location>
        <begin position="900"/>
        <end position="925"/>
    </location>
</feature>
<dbReference type="SMART" id="SM00065">
    <property type="entry name" value="GAF"/>
    <property type="match status" value="2"/>
</dbReference>
<dbReference type="SUPFAM" id="SSF55073">
    <property type="entry name" value="Nucleotide cyclase"/>
    <property type="match status" value="1"/>
</dbReference>
<evidence type="ECO:0000256" key="2">
    <source>
        <dbReference type="SAM" id="Phobius"/>
    </source>
</evidence>
<dbReference type="Pfam" id="PF13487">
    <property type="entry name" value="HD_5"/>
    <property type="match status" value="1"/>
</dbReference>
<proteinExistence type="predicted"/>
<dbReference type="InterPro" id="IPR043128">
    <property type="entry name" value="Rev_trsase/Diguanyl_cyclase"/>
</dbReference>
<dbReference type="InterPro" id="IPR037522">
    <property type="entry name" value="HD_GYP_dom"/>
</dbReference>
<dbReference type="SMART" id="SM00267">
    <property type="entry name" value="GGDEF"/>
    <property type="match status" value="1"/>
</dbReference>
<dbReference type="AlphaFoldDB" id="A0A7X1TSK6"/>
<dbReference type="Proteomes" id="UP000484842">
    <property type="component" value="Unassembled WGS sequence"/>
</dbReference>
<dbReference type="InterPro" id="IPR000160">
    <property type="entry name" value="GGDEF_dom"/>
</dbReference>
<dbReference type="SUPFAM" id="SSF55781">
    <property type="entry name" value="GAF domain-like"/>
    <property type="match status" value="2"/>
</dbReference>
<dbReference type="Pfam" id="PF13185">
    <property type="entry name" value="GAF_2"/>
    <property type="match status" value="1"/>
</dbReference>
<dbReference type="PROSITE" id="PS50887">
    <property type="entry name" value="GGDEF"/>
    <property type="match status" value="1"/>
</dbReference>
<dbReference type="RefSeq" id="WP_152871873.1">
    <property type="nucleotide sequence ID" value="NZ_WBSL01000006.1"/>
</dbReference>
<dbReference type="Gene3D" id="3.30.450.40">
    <property type="match status" value="2"/>
</dbReference>
<evidence type="ECO:0000259" key="4">
    <source>
        <dbReference type="PROSITE" id="PS51832"/>
    </source>
</evidence>
<dbReference type="PANTHER" id="PTHR45228:SF8">
    <property type="entry name" value="TWO-COMPONENT RESPONSE REGULATOR-RELATED"/>
    <property type="match status" value="1"/>
</dbReference>
<dbReference type="SUPFAM" id="SSF109604">
    <property type="entry name" value="HD-domain/PDEase-like"/>
    <property type="match status" value="1"/>
</dbReference>
<keyword evidence="2" id="KW-0812">Transmembrane</keyword>
<dbReference type="CDD" id="cd00077">
    <property type="entry name" value="HDc"/>
    <property type="match status" value="1"/>
</dbReference>
<keyword evidence="2" id="KW-0472">Membrane</keyword>
<feature type="domain" description="HD-GYP" evidence="4">
    <location>
        <begin position="708"/>
        <end position="904"/>
    </location>
</feature>
<dbReference type="InterPro" id="IPR052020">
    <property type="entry name" value="Cyclic_di-GMP/3'3'-cGAMP_PDE"/>
</dbReference>
<dbReference type="Gene3D" id="1.10.3210.10">
    <property type="entry name" value="Hypothetical protein af1432"/>
    <property type="match status" value="1"/>
</dbReference>
<feature type="transmembrane region" description="Helical" evidence="2">
    <location>
        <begin position="65"/>
        <end position="92"/>
    </location>
</feature>
<evidence type="ECO:0000256" key="1">
    <source>
        <dbReference type="SAM" id="MobiDB-lite"/>
    </source>
</evidence>
<evidence type="ECO:0000313" key="6">
    <source>
        <dbReference type="Proteomes" id="UP000484842"/>
    </source>
</evidence>
<dbReference type="PANTHER" id="PTHR45228">
    <property type="entry name" value="CYCLIC DI-GMP PHOSPHODIESTERASE TM_0186-RELATED"/>
    <property type="match status" value="1"/>
</dbReference>
<feature type="transmembrane region" description="Helical" evidence="2">
    <location>
        <begin position="130"/>
        <end position="149"/>
    </location>
</feature>
<dbReference type="Pfam" id="PF00990">
    <property type="entry name" value="GGDEF"/>
    <property type="match status" value="1"/>
</dbReference>
<name>A0A7X1TSK6_9DEIO</name>
<dbReference type="CDD" id="cd01949">
    <property type="entry name" value="GGDEF"/>
    <property type="match status" value="1"/>
</dbReference>
<dbReference type="InterPro" id="IPR029016">
    <property type="entry name" value="GAF-like_dom_sf"/>
</dbReference>
<reference evidence="5 6" key="1">
    <citation type="submission" date="2019-10" db="EMBL/GenBank/DDBJ databases">
        <title>Deinococcus sp. isolated from soil.</title>
        <authorList>
            <person name="Li Y."/>
            <person name="Wang J."/>
        </authorList>
    </citation>
    <scope>NUCLEOTIDE SEQUENCE [LARGE SCALE GENOMIC DNA]</scope>
    <source>
        <strain evidence="5 6">SDU3-2</strain>
    </source>
</reference>
<feature type="transmembrane region" description="Helical" evidence="2">
    <location>
        <begin position="161"/>
        <end position="179"/>
    </location>
</feature>
<evidence type="ECO:0000259" key="3">
    <source>
        <dbReference type="PROSITE" id="PS50887"/>
    </source>
</evidence>
<organism evidence="5 6">
    <name type="scientific">Deinococcus terrestris</name>
    <dbReference type="NCBI Taxonomy" id="2651870"/>
    <lineage>
        <taxon>Bacteria</taxon>
        <taxon>Thermotogati</taxon>
        <taxon>Deinococcota</taxon>
        <taxon>Deinococci</taxon>
        <taxon>Deinococcales</taxon>
        <taxon>Deinococcaceae</taxon>
        <taxon>Deinococcus</taxon>
    </lineage>
</organism>
<protein>
    <submittedName>
        <fullName evidence="5">Diguanylate cyclase</fullName>
    </submittedName>
</protein>
<accession>A0A7X1TSK6</accession>
<comment type="caution">
    <text evidence="5">The sequence shown here is derived from an EMBL/GenBank/DDBJ whole genome shotgun (WGS) entry which is preliminary data.</text>
</comment>
<dbReference type="EMBL" id="WBSL01000006">
    <property type="protein sequence ID" value="MPY67556.1"/>
    <property type="molecule type" value="Genomic_DNA"/>
</dbReference>
<evidence type="ECO:0000313" key="5">
    <source>
        <dbReference type="EMBL" id="MPY67556.1"/>
    </source>
</evidence>
<dbReference type="InterPro" id="IPR029787">
    <property type="entry name" value="Nucleotide_cyclase"/>
</dbReference>
<feature type="domain" description="GGDEF" evidence="3">
    <location>
        <begin position="219"/>
        <end position="347"/>
    </location>
</feature>
<dbReference type="Gene3D" id="3.30.70.270">
    <property type="match status" value="1"/>
</dbReference>
<dbReference type="SMART" id="SM00471">
    <property type="entry name" value="HDc"/>
    <property type="match status" value="1"/>
</dbReference>
<gene>
    <name evidence="5" type="ORF">F8S09_12815</name>
</gene>